<organism evidence="1 2">
    <name type="scientific">Paramecium sonneborni</name>
    <dbReference type="NCBI Taxonomy" id="65129"/>
    <lineage>
        <taxon>Eukaryota</taxon>
        <taxon>Sar</taxon>
        <taxon>Alveolata</taxon>
        <taxon>Ciliophora</taxon>
        <taxon>Intramacronucleata</taxon>
        <taxon>Oligohymenophorea</taxon>
        <taxon>Peniculida</taxon>
        <taxon>Parameciidae</taxon>
        <taxon>Paramecium</taxon>
    </lineage>
</organism>
<dbReference type="Proteomes" id="UP000692954">
    <property type="component" value="Unassembled WGS sequence"/>
</dbReference>
<accession>A0A8S1RVA2</accession>
<dbReference type="EMBL" id="CAJJDN010000436">
    <property type="protein sequence ID" value="CAD8131267.1"/>
    <property type="molecule type" value="Genomic_DNA"/>
</dbReference>
<gene>
    <name evidence="1" type="ORF">PSON_ATCC_30995.1.T4360001</name>
</gene>
<proteinExistence type="predicted"/>
<reference evidence="1" key="1">
    <citation type="submission" date="2021-01" db="EMBL/GenBank/DDBJ databases">
        <authorList>
            <consortium name="Genoscope - CEA"/>
            <person name="William W."/>
        </authorList>
    </citation>
    <scope>NUCLEOTIDE SEQUENCE</scope>
</reference>
<dbReference type="AlphaFoldDB" id="A0A8S1RVA2"/>
<protein>
    <submittedName>
        <fullName evidence="1">Uncharacterized protein</fullName>
    </submittedName>
</protein>
<evidence type="ECO:0000313" key="1">
    <source>
        <dbReference type="EMBL" id="CAD8131267.1"/>
    </source>
</evidence>
<sequence>MQNCKRLIHLVTTISRKMILFIHRTCIDFNSNIEQKLQNQNHSQNLKLKIQILSQVLVFESLEMLNQLNIQKLNGTQIQVFRKRWLNNYNQKINRQNNKQIEIKLQFIIQHHNQYINILIIQKQIKTKKSNYISKIILQIQDQNIKLMFLKPISNYGDLKKESKK</sequence>
<comment type="caution">
    <text evidence="1">The sequence shown here is derived from an EMBL/GenBank/DDBJ whole genome shotgun (WGS) entry which is preliminary data.</text>
</comment>
<evidence type="ECO:0000313" key="2">
    <source>
        <dbReference type="Proteomes" id="UP000692954"/>
    </source>
</evidence>
<keyword evidence="2" id="KW-1185">Reference proteome</keyword>
<name>A0A8S1RVA2_9CILI</name>